<feature type="signal peptide" evidence="2">
    <location>
        <begin position="1"/>
        <end position="17"/>
    </location>
</feature>
<organism evidence="3 4">
    <name type="scientific">Plicaturopsis crispa FD-325 SS-3</name>
    <dbReference type="NCBI Taxonomy" id="944288"/>
    <lineage>
        <taxon>Eukaryota</taxon>
        <taxon>Fungi</taxon>
        <taxon>Dikarya</taxon>
        <taxon>Basidiomycota</taxon>
        <taxon>Agaricomycotina</taxon>
        <taxon>Agaricomycetes</taxon>
        <taxon>Agaricomycetidae</taxon>
        <taxon>Amylocorticiales</taxon>
        <taxon>Amylocorticiaceae</taxon>
        <taxon>Plicatura</taxon>
        <taxon>Plicaturopsis crispa</taxon>
    </lineage>
</organism>
<feature type="region of interest" description="Disordered" evidence="1">
    <location>
        <begin position="39"/>
        <end position="91"/>
    </location>
</feature>
<evidence type="ECO:0000313" key="4">
    <source>
        <dbReference type="Proteomes" id="UP000053263"/>
    </source>
</evidence>
<name>A0A0C9SQ95_PLICR</name>
<sequence length="336" mass="36050">MFVFLFLVVVFLPHVAAPHNAGPPSHFCEGWLPFTGLNNPPRHTRSPQRPCSQTQHTRRTTPHPTERCTPPHPRASSAAHTHHLRTVSMRPRRRPLCPRLARMRQALPAFWGPMWVFPLALYIKFSDPHARISSTEDTRRAHPPAHHSASDAPAVSDPGTTGANDAAEQAPPPPPCLFAQATPPPYAFTRPAPPLLCSCAAAQPSPLLWVQALPPLYPSAQPAVSTWKPPSHRALPHVPAHMPCEAVQSAPPLCSSLPPLCSFGQPRPAVHVRAAAAAMHIRAAAAAVYVRAAPTSTPAVSICGAPARAVHFCAARTPAVQVRVTAARVCAAPCRV</sequence>
<dbReference type="HOGENOM" id="CLU_826723_0_0_1"/>
<feature type="chain" id="PRO_5002203653" evidence="2">
    <location>
        <begin position="18"/>
        <end position="336"/>
    </location>
</feature>
<feature type="compositionally biased region" description="Low complexity" evidence="1">
    <location>
        <begin position="146"/>
        <end position="158"/>
    </location>
</feature>
<dbReference type="Proteomes" id="UP000053263">
    <property type="component" value="Unassembled WGS sequence"/>
</dbReference>
<evidence type="ECO:0000256" key="1">
    <source>
        <dbReference type="SAM" id="MobiDB-lite"/>
    </source>
</evidence>
<accession>A0A0C9SQ95</accession>
<gene>
    <name evidence="3" type="ORF">PLICRDRAFT_180396</name>
</gene>
<feature type="region of interest" description="Disordered" evidence="1">
    <location>
        <begin position="133"/>
        <end position="176"/>
    </location>
</feature>
<protein>
    <submittedName>
        <fullName evidence="3">Uncharacterized protein</fullName>
    </submittedName>
</protein>
<dbReference type="AlphaFoldDB" id="A0A0C9SQ95"/>
<keyword evidence="2" id="KW-0732">Signal</keyword>
<reference evidence="3 4" key="1">
    <citation type="submission" date="2014-06" db="EMBL/GenBank/DDBJ databases">
        <title>Evolutionary Origins and Diversification of the Mycorrhizal Mutualists.</title>
        <authorList>
            <consortium name="DOE Joint Genome Institute"/>
            <consortium name="Mycorrhizal Genomics Consortium"/>
            <person name="Kohler A."/>
            <person name="Kuo A."/>
            <person name="Nagy L.G."/>
            <person name="Floudas D."/>
            <person name="Copeland A."/>
            <person name="Barry K.W."/>
            <person name="Cichocki N."/>
            <person name="Veneault-Fourrey C."/>
            <person name="LaButti K."/>
            <person name="Lindquist E.A."/>
            <person name="Lipzen A."/>
            <person name="Lundell T."/>
            <person name="Morin E."/>
            <person name="Murat C."/>
            <person name="Riley R."/>
            <person name="Ohm R."/>
            <person name="Sun H."/>
            <person name="Tunlid A."/>
            <person name="Henrissat B."/>
            <person name="Grigoriev I.V."/>
            <person name="Hibbett D.S."/>
            <person name="Martin F."/>
        </authorList>
    </citation>
    <scope>NUCLEOTIDE SEQUENCE [LARGE SCALE GENOMIC DNA]</scope>
    <source>
        <strain evidence="3 4">FD-325 SS-3</strain>
    </source>
</reference>
<evidence type="ECO:0000256" key="2">
    <source>
        <dbReference type="SAM" id="SignalP"/>
    </source>
</evidence>
<dbReference type="EMBL" id="KN832577">
    <property type="protein sequence ID" value="KII83492.1"/>
    <property type="molecule type" value="Genomic_DNA"/>
</dbReference>
<evidence type="ECO:0000313" key="3">
    <source>
        <dbReference type="EMBL" id="KII83492.1"/>
    </source>
</evidence>
<feature type="compositionally biased region" description="Basic residues" evidence="1">
    <location>
        <begin position="80"/>
        <end position="91"/>
    </location>
</feature>
<proteinExistence type="predicted"/>
<keyword evidence="4" id="KW-1185">Reference proteome</keyword>